<keyword evidence="2" id="KW-0378">Hydrolase</keyword>
<proteinExistence type="predicted"/>
<dbReference type="PANTHER" id="PTHR10587">
    <property type="entry name" value="GLYCOSYL TRANSFERASE-RELATED"/>
    <property type="match status" value="1"/>
</dbReference>
<name>A0ABS6F399_9CLOT</name>
<feature type="region of interest" description="Disordered" evidence="3">
    <location>
        <begin position="58"/>
        <end position="100"/>
    </location>
</feature>
<protein>
    <submittedName>
        <fullName evidence="5">Polysaccharide deacetylase</fullName>
    </submittedName>
</protein>
<organism evidence="5 6">
    <name type="scientific">Clostridium simiarum</name>
    <dbReference type="NCBI Taxonomy" id="2841506"/>
    <lineage>
        <taxon>Bacteria</taxon>
        <taxon>Bacillati</taxon>
        <taxon>Bacillota</taxon>
        <taxon>Clostridia</taxon>
        <taxon>Eubacteriales</taxon>
        <taxon>Clostridiaceae</taxon>
        <taxon>Clostridium</taxon>
    </lineage>
</organism>
<reference evidence="5 6" key="1">
    <citation type="submission" date="2021-06" db="EMBL/GenBank/DDBJ databases">
        <authorList>
            <person name="Sun Q."/>
            <person name="Li D."/>
        </authorList>
    </citation>
    <scope>NUCLEOTIDE SEQUENCE [LARGE SCALE GENOMIC DNA]</scope>
    <source>
        <strain evidence="5 6">MSJ-4</strain>
    </source>
</reference>
<dbReference type="CDD" id="cd10944">
    <property type="entry name" value="CE4_SmPgdA_like"/>
    <property type="match status" value="1"/>
</dbReference>
<dbReference type="InterPro" id="IPR002509">
    <property type="entry name" value="NODB_dom"/>
</dbReference>
<dbReference type="PANTHER" id="PTHR10587:SF133">
    <property type="entry name" value="CHITIN DEACETYLASE 1-RELATED"/>
    <property type="match status" value="1"/>
</dbReference>
<evidence type="ECO:0000256" key="3">
    <source>
        <dbReference type="SAM" id="MobiDB-lite"/>
    </source>
</evidence>
<dbReference type="EMBL" id="JAHLQL010000005">
    <property type="protein sequence ID" value="MBU5592954.1"/>
    <property type="molecule type" value="Genomic_DNA"/>
</dbReference>
<keyword evidence="6" id="KW-1185">Reference proteome</keyword>
<evidence type="ECO:0000259" key="4">
    <source>
        <dbReference type="PROSITE" id="PS51677"/>
    </source>
</evidence>
<dbReference type="Pfam" id="PF01522">
    <property type="entry name" value="Polysacc_deac_1"/>
    <property type="match status" value="1"/>
</dbReference>
<accession>A0ABS6F399</accession>
<dbReference type="RefSeq" id="WP_216457633.1">
    <property type="nucleotide sequence ID" value="NZ_JAHLQL010000005.1"/>
</dbReference>
<dbReference type="InterPro" id="IPR050248">
    <property type="entry name" value="Polysacc_deacetylase_ArnD"/>
</dbReference>
<keyword evidence="1" id="KW-0479">Metal-binding</keyword>
<comment type="caution">
    <text evidence="5">The sequence shown here is derived from an EMBL/GenBank/DDBJ whole genome shotgun (WGS) entry which is preliminary data.</text>
</comment>
<dbReference type="Proteomes" id="UP000736583">
    <property type="component" value="Unassembled WGS sequence"/>
</dbReference>
<sequence>MSNFRSRRKKTVFKNRKKVRNKRLAVSILVLAVLLGCVLLGQLIINRSNEKKTQATALEAGLPEAKDETKDSPSVDKKANEANANKSDKQQDKLKDDQSKLVYKNTSDEGQKYISSAEEAEKAVKGKAQSDGKKIVYLTFDDGPSTTVTPKVLDILKKEDVKATFFIVGKNLSKDGTNINEKSGEILKRTYNEGHAIANHSYSHNYEYLYPGRTINVNRFLEEVEKTNSLMKSIIGESFESKVVRFPGGLMSWKGQDAALKALKDKGINYVDWNALNGDAEGKKRDAQGLIERAISTSGSQEKVVLLMHDTYGKETTAEALPKVIHHFKSNGYEFRTLN</sequence>
<dbReference type="PROSITE" id="PS51677">
    <property type="entry name" value="NODB"/>
    <property type="match status" value="1"/>
</dbReference>
<feature type="domain" description="NodB homology" evidence="4">
    <location>
        <begin position="134"/>
        <end position="336"/>
    </location>
</feature>
<evidence type="ECO:0000256" key="1">
    <source>
        <dbReference type="ARBA" id="ARBA00022723"/>
    </source>
</evidence>
<gene>
    <name evidence="5" type="ORF">KQI89_14460</name>
</gene>
<evidence type="ECO:0000313" key="5">
    <source>
        <dbReference type="EMBL" id="MBU5592954.1"/>
    </source>
</evidence>
<feature type="compositionally biased region" description="Basic and acidic residues" evidence="3">
    <location>
        <begin position="64"/>
        <end position="99"/>
    </location>
</feature>
<evidence type="ECO:0000313" key="6">
    <source>
        <dbReference type="Proteomes" id="UP000736583"/>
    </source>
</evidence>
<evidence type="ECO:0000256" key="2">
    <source>
        <dbReference type="ARBA" id="ARBA00022801"/>
    </source>
</evidence>